<keyword evidence="6" id="KW-1185">Reference proteome</keyword>
<evidence type="ECO:0000256" key="2">
    <source>
        <dbReference type="ARBA" id="ARBA00022741"/>
    </source>
</evidence>
<keyword evidence="3" id="KW-0611">Plant defense</keyword>
<feature type="domain" description="Disease resistance N-terminal" evidence="4">
    <location>
        <begin position="5"/>
        <end position="55"/>
    </location>
</feature>
<accession>A0A9Q0JA24</accession>
<dbReference type="Gene3D" id="1.10.10.10">
    <property type="entry name" value="Winged helix-like DNA-binding domain superfamily/Winged helix DNA-binding domain"/>
    <property type="match status" value="1"/>
</dbReference>
<evidence type="ECO:0000256" key="3">
    <source>
        <dbReference type="ARBA" id="ARBA00022821"/>
    </source>
</evidence>
<dbReference type="InterPro" id="IPR041118">
    <property type="entry name" value="Rx_N"/>
</dbReference>
<dbReference type="GO" id="GO:0098542">
    <property type="term" value="P:defense response to other organism"/>
    <property type="evidence" value="ECO:0007669"/>
    <property type="project" value="TreeGrafter"/>
</dbReference>
<dbReference type="InterPro" id="IPR044974">
    <property type="entry name" value="Disease_R_plants"/>
</dbReference>
<reference evidence="5" key="1">
    <citation type="submission" date="2022-02" db="EMBL/GenBank/DDBJ databases">
        <authorList>
            <person name="Henning P.M."/>
            <person name="McCubbin A.G."/>
            <person name="Shore J.S."/>
        </authorList>
    </citation>
    <scope>NUCLEOTIDE SEQUENCE</scope>
    <source>
        <strain evidence="5">F60SS</strain>
        <tissue evidence="5">Leaves</tissue>
    </source>
</reference>
<dbReference type="Gene3D" id="1.20.5.4130">
    <property type="match status" value="1"/>
</dbReference>
<dbReference type="PANTHER" id="PTHR23155">
    <property type="entry name" value="DISEASE RESISTANCE PROTEIN RP"/>
    <property type="match status" value="1"/>
</dbReference>
<dbReference type="PANTHER" id="PTHR23155:SF1128">
    <property type="entry name" value="OS03G0849500 PROTEIN"/>
    <property type="match status" value="1"/>
</dbReference>
<evidence type="ECO:0000313" key="5">
    <source>
        <dbReference type="EMBL" id="KAJ4833894.1"/>
    </source>
</evidence>
<reference evidence="5" key="2">
    <citation type="journal article" date="2023" name="Plants (Basel)">
        <title>Annotation of the Turnera subulata (Passifloraceae) Draft Genome Reveals the S-Locus Evolved after the Divergence of Turneroideae from Passifloroideae in a Stepwise Manner.</title>
        <authorList>
            <person name="Henning P.M."/>
            <person name="Roalson E.H."/>
            <person name="Mir W."/>
            <person name="McCubbin A.G."/>
            <person name="Shore J.S."/>
        </authorList>
    </citation>
    <scope>NUCLEOTIDE SEQUENCE</scope>
    <source>
        <strain evidence="5">F60SS</strain>
    </source>
</reference>
<evidence type="ECO:0000256" key="1">
    <source>
        <dbReference type="ARBA" id="ARBA00022737"/>
    </source>
</evidence>
<comment type="caution">
    <text evidence="5">The sequence shown here is derived from an EMBL/GenBank/DDBJ whole genome shotgun (WGS) entry which is preliminary data.</text>
</comment>
<name>A0A9Q0JA24_9ROSI</name>
<dbReference type="InterPro" id="IPR036388">
    <property type="entry name" value="WH-like_DNA-bd_sf"/>
</dbReference>
<protein>
    <recommendedName>
        <fullName evidence="4">Disease resistance N-terminal domain-containing protein</fullName>
    </recommendedName>
</protein>
<sequence>MGIGGEGAELEDSLTFIQAMLHDVVEKQARGVEFVKIWLQKLRDVAYEAENVLDEPMAPKPSPPPLPILKLSFDNLPGYLKPCFAFCAMFSEDHRIGKEQLIQLWMAGTTNDQRRKEEAVYGKGVGIHFPLVGDEESLLQEILMTSDF</sequence>
<keyword evidence="2" id="KW-0547">Nucleotide-binding</keyword>
<dbReference type="OrthoDB" id="995581at2759"/>
<dbReference type="EMBL" id="JAKUCV010004835">
    <property type="protein sequence ID" value="KAJ4833894.1"/>
    <property type="molecule type" value="Genomic_DNA"/>
</dbReference>
<keyword evidence="1" id="KW-0677">Repeat</keyword>
<dbReference type="GO" id="GO:0000166">
    <property type="term" value="F:nucleotide binding"/>
    <property type="evidence" value="ECO:0007669"/>
    <property type="project" value="UniProtKB-KW"/>
</dbReference>
<evidence type="ECO:0000259" key="4">
    <source>
        <dbReference type="Pfam" id="PF18052"/>
    </source>
</evidence>
<dbReference type="AlphaFoldDB" id="A0A9Q0JA24"/>
<gene>
    <name evidence="5" type="ORF">Tsubulata_041475</name>
</gene>
<evidence type="ECO:0000313" key="6">
    <source>
        <dbReference type="Proteomes" id="UP001141552"/>
    </source>
</evidence>
<dbReference type="Pfam" id="PF18052">
    <property type="entry name" value="Rx_N"/>
    <property type="match status" value="1"/>
</dbReference>
<proteinExistence type="predicted"/>
<organism evidence="5 6">
    <name type="scientific">Turnera subulata</name>
    <dbReference type="NCBI Taxonomy" id="218843"/>
    <lineage>
        <taxon>Eukaryota</taxon>
        <taxon>Viridiplantae</taxon>
        <taxon>Streptophyta</taxon>
        <taxon>Embryophyta</taxon>
        <taxon>Tracheophyta</taxon>
        <taxon>Spermatophyta</taxon>
        <taxon>Magnoliopsida</taxon>
        <taxon>eudicotyledons</taxon>
        <taxon>Gunneridae</taxon>
        <taxon>Pentapetalae</taxon>
        <taxon>rosids</taxon>
        <taxon>fabids</taxon>
        <taxon>Malpighiales</taxon>
        <taxon>Passifloraceae</taxon>
        <taxon>Turnera</taxon>
    </lineage>
</organism>
<dbReference type="Proteomes" id="UP001141552">
    <property type="component" value="Unassembled WGS sequence"/>
</dbReference>